<dbReference type="RefSeq" id="WP_311652107.1">
    <property type="nucleotide sequence ID" value="NZ_JAVRIB010000004.1"/>
</dbReference>
<dbReference type="Pfam" id="PF03544">
    <property type="entry name" value="TonB_C"/>
    <property type="match status" value="1"/>
</dbReference>
<protein>
    <recommendedName>
        <fullName evidence="10">Protein TonB</fullName>
    </recommendedName>
</protein>
<evidence type="ECO:0000256" key="4">
    <source>
        <dbReference type="ARBA" id="ARBA00022475"/>
    </source>
</evidence>
<evidence type="ECO:0000256" key="6">
    <source>
        <dbReference type="ARBA" id="ARBA00022692"/>
    </source>
</evidence>
<accession>A0ABU3BYF5</accession>
<proteinExistence type="inferred from homology"/>
<comment type="subcellular location">
    <subcellularLocation>
        <location evidence="1 10">Cell inner membrane</location>
        <topology evidence="1 10">Single-pass membrane protein</topology>
        <orientation evidence="1 10">Periplasmic side</orientation>
    </subcellularLocation>
</comment>
<dbReference type="InterPro" id="IPR006260">
    <property type="entry name" value="TonB/TolA_C"/>
</dbReference>
<evidence type="ECO:0000256" key="5">
    <source>
        <dbReference type="ARBA" id="ARBA00022519"/>
    </source>
</evidence>
<dbReference type="InterPro" id="IPR003538">
    <property type="entry name" value="TonB"/>
</dbReference>
<evidence type="ECO:0000259" key="12">
    <source>
        <dbReference type="PROSITE" id="PS52015"/>
    </source>
</evidence>
<keyword evidence="7 10" id="KW-0653">Protein transport</keyword>
<comment type="similarity">
    <text evidence="2 10">Belongs to the TonB family.</text>
</comment>
<dbReference type="Gene3D" id="3.30.1150.10">
    <property type="match status" value="1"/>
</dbReference>
<feature type="compositionally biased region" description="Basic and acidic residues" evidence="11">
    <location>
        <begin position="36"/>
        <end position="55"/>
    </location>
</feature>
<dbReference type="PRINTS" id="PR01374">
    <property type="entry name" value="TONBPROTEIN"/>
</dbReference>
<comment type="caution">
    <text evidence="13">The sequence shown here is derived from an EMBL/GenBank/DDBJ whole genome shotgun (WGS) entry which is preliminary data.</text>
</comment>
<feature type="region of interest" description="Disordered" evidence="11">
    <location>
        <begin position="36"/>
        <end position="88"/>
    </location>
</feature>
<comment type="function">
    <text evidence="10">Interacts with outer membrane receptor proteins that carry out high-affinity binding and energy dependent uptake into the periplasmic space of specific substrates. It could act to transduce energy from the cytoplasmic membrane to specific energy-requiring processes in the outer membrane, resulting in the release into the periplasm of ligands bound by these outer membrane proteins.</text>
</comment>
<dbReference type="InterPro" id="IPR051045">
    <property type="entry name" value="TonB-dependent_transducer"/>
</dbReference>
<dbReference type="PANTHER" id="PTHR33446">
    <property type="entry name" value="PROTEIN TONB-RELATED"/>
    <property type="match status" value="1"/>
</dbReference>
<keyword evidence="3 10" id="KW-0813">Transport</keyword>
<keyword evidence="9 10" id="KW-0472">Membrane</keyword>
<evidence type="ECO:0000256" key="8">
    <source>
        <dbReference type="ARBA" id="ARBA00022989"/>
    </source>
</evidence>
<keyword evidence="10" id="KW-0735">Signal-anchor</keyword>
<evidence type="ECO:0000313" key="14">
    <source>
        <dbReference type="Proteomes" id="UP001251857"/>
    </source>
</evidence>
<evidence type="ECO:0000313" key="13">
    <source>
        <dbReference type="EMBL" id="MDT0634347.1"/>
    </source>
</evidence>
<dbReference type="SUPFAM" id="SSF74653">
    <property type="entry name" value="TolA/TonB C-terminal domain"/>
    <property type="match status" value="1"/>
</dbReference>
<keyword evidence="14" id="KW-1185">Reference proteome</keyword>
<organism evidence="13 14">
    <name type="scientific">Spectribacter hydrogenoxidans</name>
    <dbReference type="NCBI Taxonomy" id="3075608"/>
    <lineage>
        <taxon>Bacteria</taxon>
        <taxon>Pseudomonadati</taxon>
        <taxon>Pseudomonadota</taxon>
        <taxon>Gammaproteobacteria</taxon>
        <taxon>Salinisphaerales</taxon>
        <taxon>Salinisphaeraceae</taxon>
        <taxon>Spectribacter</taxon>
    </lineage>
</organism>
<name>A0ABU3BYF5_9GAMM</name>
<feature type="domain" description="TonB C-terminal" evidence="12">
    <location>
        <begin position="123"/>
        <end position="213"/>
    </location>
</feature>
<evidence type="ECO:0000256" key="11">
    <source>
        <dbReference type="SAM" id="MobiDB-lite"/>
    </source>
</evidence>
<dbReference type="Proteomes" id="UP001251857">
    <property type="component" value="Unassembled WGS sequence"/>
</dbReference>
<evidence type="ECO:0000256" key="3">
    <source>
        <dbReference type="ARBA" id="ARBA00022448"/>
    </source>
</evidence>
<evidence type="ECO:0000256" key="7">
    <source>
        <dbReference type="ARBA" id="ARBA00022927"/>
    </source>
</evidence>
<keyword evidence="8 10" id="KW-1133">Transmembrane helix</keyword>
<dbReference type="EMBL" id="JAVRIB010000004">
    <property type="protein sequence ID" value="MDT0634347.1"/>
    <property type="molecule type" value="Genomic_DNA"/>
</dbReference>
<gene>
    <name evidence="13" type="ORF">RM532_05190</name>
</gene>
<evidence type="ECO:0000256" key="10">
    <source>
        <dbReference type="RuleBase" id="RU362123"/>
    </source>
</evidence>
<keyword evidence="5 10" id="KW-0997">Cell inner membrane</keyword>
<evidence type="ECO:0000256" key="1">
    <source>
        <dbReference type="ARBA" id="ARBA00004383"/>
    </source>
</evidence>
<evidence type="ECO:0000256" key="2">
    <source>
        <dbReference type="ARBA" id="ARBA00006555"/>
    </source>
</evidence>
<reference evidence="13 14" key="1">
    <citation type="submission" date="2023-09" db="EMBL/GenBank/DDBJ databases">
        <authorList>
            <person name="Rey-Velasco X."/>
        </authorList>
    </citation>
    <scope>NUCLEOTIDE SEQUENCE [LARGE SCALE GENOMIC DNA]</scope>
    <source>
        <strain evidence="13 14">W335</strain>
    </source>
</reference>
<evidence type="ECO:0000256" key="9">
    <source>
        <dbReference type="ARBA" id="ARBA00023136"/>
    </source>
</evidence>
<dbReference type="InterPro" id="IPR037682">
    <property type="entry name" value="TonB_C"/>
</dbReference>
<keyword evidence="6 10" id="KW-0812">Transmembrane</keyword>
<feature type="transmembrane region" description="Helical" evidence="10">
    <location>
        <begin position="12"/>
        <end position="30"/>
    </location>
</feature>
<sequence>MNATHVRRHGIALSYMVAGSLSIFSLVVLMNEFSRAPDREDRTTSAEFSVEKLEQPEPEQVVQKPEPPPERDPLDPPQNPLRGLDSSLPGLDLGIPAVDMDGVAGASDDLLGESRDVVMTGDTVDEAPRPIRQGAMNYPAEARAEGVEGYVLLSVLVDENGSVEQVKVLSAEPGGVFDQIAAQGIQQWRFTPAKYKGETVKTWVRQRISFDLS</sequence>
<dbReference type="PROSITE" id="PS52015">
    <property type="entry name" value="TONB_CTD"/>
    <property type="match status" value="1"/>
</dbReference>
<keyword evidence="4 10" id="KW-1003">Cell membrane</keyword>
<dbReference type="NCBIfam" id="TIGR01352">
    <property type="entry name" value="tonB_Cterm"/>
    <property type="match status" value="1"/>
</dbReference>